<dbReference type="InterPro" id="IPR014309">
    <property type="entry name" value="Xanthine_DH_Mopterin-bd_su"/>
</dbReference>
<evidence type="ECO:0000256" key="3">
    <source>
        <dbReference type="ARBA" id="ARBA00053029"/>
    </source>
</evidence>
<dbReference type="EMBL" id="SJPS01000007">
    <property type="protein sequence ID" value="TWU22656.1"/>
    <property type="molecule type" value="Genomic_DNA"/>
</dbReference>
<dbReference type="PANTHER" id="PTHR11908:SF132">
    <property type="entry name" value="ALDEHYDE OXIDASE 1-RELATED"/>
    <property type="match status" value="1"/>
</dbReference>
<keyword evidence="2 5" id="KW-0560">Oxidoreductase</keyword>
<dbReference type="Gene3D" id="3.90.1170.50">
    <property type="entry name" value="Aldehyde oxidase/xanthine dehydrogenase, a/b hammerhead"/>
    <property type="match status" value="1"/>
</dbReference>
<organism evidence="5 6">
    <name type="scientific">Bythopirellula polymerisocia</name>
    <dbReference type="NCBI Taxonomy" id="2528003"/>
    <lineage>
        <taxon>Bacteria</taxon>
        <taxon>Pseudomonadati</taxon>
        <taxon>Planctomycetota</taxon>
        <taxon>Planctomycetia</taxon>
        <taxon>Pirellulales</taxon>
        <taxon>Lacipirellulaceae</taxon>
        <taxon>Bythopirellula</taxon>
    </lineage>
</organism>
<gene>
    <name evidence="5" type="primary">xdhA</name>
    <name evidence="5" type="ORF">Pla144_41160</name>
</gene>
<dbReference type="InterPro" id="IPR046867">
    <property type="entry name" value="AldOxase/xan_DH_MoCoBD2"/>
</dbReference>
<evidence type="ECO:0000256" key="1">
    <source>
        <dbReference type="ARBA" id="ARBA00022505"/>
    </source>
</evidence>
<comment type="caution">
    <text evidence="5">The sequence shown here is derived from an EMBL/GenBank/DDBJ whole genome shotgun (WGS) entry which is preliminary data.</text>
</comment>
<comment type="cofactor">
    <cofactor evidence="3">
        <name>Mo-molybdopterin cytosine dinucleotide</name>
        <dbReference type="ChEBI" id="CHEBI:71308"/>
    </cofactor>
</comment>
<dbReference type="InterPro" id="IPR008274">
    <property type="entry name" value="AldOxase/xan_DH_MoCoBD1"/>
</dbReference>
<dbReference type="EC" id="1.17.1.4" evidence="5"/>
<dbReference type="PANTHER" id="PTHR11908">
    <property type="entry name" value="XANTHINE DEHYDROGENASE"/>
    <property type="match status" value="1"/>
</dbReference>
<keyword evidence="6" id="KW-1185">Reference proteome</keyword>
<evidence type="ECO:0000313" key="5">
    <source>
        <dbReference type="EMBL" id="TWU22656.1"/>
    </source>
</evidence>
<dbReference type="InterPro" id="IPR036856">
    <property type="entry name" value="Ald_Oxase/Xan_DH_a/b_sf"/>
</dbReference>
<dbReference type="Gene3D" id="3.30.365.10">
    <property type="entry name" value="Aldehyde oxidase/xanthine dehydrogenase, molybdopterin binding domain"/>
    <property type="match status" value="4"/>
</dbReference>
<dbReference type="GO" id="GO:0030151">
    <property type="term" value="F:molybdenum ion binding"/>
    <property type="evidence" value="ECO:0007669"/>
    <property type="project" value="InterPro"/>
</dbReference>
<accession>A0A5C6CHF8</accession>
<proteinExistence type="predicted"/>
<reference evidence="5 6" key="1">
    <citation type="submission" date="2019-02" db="EMBL/GenBank/DDBJ databases">
        <title>Deep-cultivation of Planctomycetes and their phenomic and genomic characterization uncovers novel biology.</title>
        <authorList>
            <person name="Wiegand S."/>
            <person name="Jogler M."/>
            <person name="Boedeker C."/>
            <person name="Pinto D."/>
            <person name="Vollmers J."/>
            <person name="Rivas-Marin E."/>
            <person name="Kohn T."/>
            <person name="Peeters S.H."/>
            <person name="Heuer A."/>
            <person name="Rast P."/>
            <person name="Oberbeckmann S."/>
            <person name="Bunk B."/>
            <person name="Jeske O."/>
            <person name="Meyerdierks A."/>
            <person name="Storesund J.E."/>
            <person name="Kallscheuer N."/>
            <person name="Luecker S."/>
            <person name="Lage O.M."/>
            <person name="Pohl T."/>
            <person name="Merkel B.J."/>
            <person name="Hornburger P."/>
            <person name="Mueller R.-W."/>
            <person name="Bruemmer F."/>
            <person name="Labrenz M."/>
            <person name="Spormann A.M."/>
            <person name="Op Den Camp H."/>
            <person name="Overmann J."/>
            <person name="Amann R."/>
            <person name="Jetten M.S.M."/>
            <person name="Mascher T."/>
            <person name="Medema M.H."/>
            <person name="Devos D.P."/>
            <person name="Kaster A.-K."/>
            <person name="Ovreas L."/>
            <person name="Rohde M."/>
            <person name="Galperin M.Y."/>
            <person name="Jogler C."/>
        </authorList>
    </citation>
    <scope>NUCLEOTIDE SEQUENCE [LARGE SCALE GENOMIC DNA]</scope>
    <source>
        <strain evidence="5 6">Pla144</strain>
    </source>
</reference>
<dbReference type="GO" id="GO:0004854">
    <property type="term" value="F:xanthine dehydrogenase activity"/>
    <property type="evidence" value="ECO:0007669"/>
    <property type="project" value="UniProtKB-EC"/>
</dbReference>
<dbReference type="Pfam" id="PF20256">
    <property type="entry name" value="MoCoBD_2"/>
    <property type="match status" value="1"/>
</dbReference>
<dbReference type="InterPro" id="IPR016208">
    <property type="entry name" value="Ald_Oxase/xanthine_DH-like"/>
</dbReference>
<evidence type="ECO:0000313" key="6">
    <source>
        <dbReference type="Proteomes" id="UP000318437"/>
    </source>
</evidence>
<keyword evidence="1" id="KW-0500">Molybdenum</keyword>
<dbReference type="SUPFAM" id="SSF56003">
    <property type="entry name" value="Molybdenum cofactor-binding domain"/>
    <property type="match status" value="1"/>
</dbReference>
<dbReference type="SMART" id="SM01008">
    <property type="entry name" value="Ald_Xan_dh_C"/>
    <property type="match status" value="1"/>
</dbReference>
<dbReference type="InterPro" id="IPR000674">
    <property type="entry name" value="Ald_Oxase/Xan_DH_a/b"/>
</dbReference>
<sequence>MTSVGKPLPHDSARGHVTGSALFIDDMPAQVGELHVGFVGSPVACGEIMRIDVEAALKTPGVVACYTAEDVAGHNVFGLIVADDPFLAQEEVMYVGQPVVVVAAENPKALELGRRAVVIECREQTPVLTIEQAIQANRYLGPVRKIARGRVDENLASAPHRIAGTFKSGGQEQFYLESQAALAYPGEQGQIVVHSSTQNTTEIQAVVAEVLGLGQHEVICICKRMGGAFGGKETQAAIPAIMAALVASKTGRAARVIYNKDDDMCVTGKRHEYFTRWDCGFDNAGHLLALRCEYFSNGGATTDLSPSVMERTLLHGDNAYFLPHVEFTGKVCFTNLPPNTAFRGFGGPQGMLVIENVLETIAEKLGLDALQVRRANVYGVGTRNVTPYGQVVDKNHLPEIFETLAADSDYERRREEIAQFNAKSRLQVRGLALTGMKFGISFTTKFLNQGNALVNVYTDGTIQVSTGATEMGQGVNVKIRQLVADEFAIDPRRVLMMATSTEKNNNTSPTAASAGTDLNGAAAVVACQEIKTRLRSFAAEHLADSESGLVASPEHICFAEGTVHDDRRPQVRIPFEQLCEDARRDRVDLGSRGFFATPGIDFNRETGRGTPFFYFTQGAAVAEVVIDRFTGEMRVLRVDLLIDIGKSINPGVDRGQIIGGFVQGMGWVTNECLTYNDKGELLSHSPTTYKIPAVTDIPPEFNVRMFPNHDNTQNIGSSKAVGEPPLMLALSVWAAARNAISYVKPGAEIDLKSPATGEEILRVITALQQDTEPTQLPGIVIPGR</sequence>
<dbReference type="Pfam" id="PF01315">
    <property type="entry name" value="Ald_Xan_dh_C"/>
    <property type="match status" value="1"/>
</dbReference>
<name>A0A5C6CHF8_9BACT</name>
<dbReference type="GO" id="GO:0005506">
    <property type="term" value="F:iron ion binding"/>
    <property type="evidence" value="ECO:0007669"/>
    <property type="project" value="InterPro"/>
</dbReference>
<dbReference type="FunFam" id="3.30.365.10:FF:000001">
    <property type="entry name" value="Xanthine dehydrogenase oxidase"/>
    <property type="match status" value="1"/>
</dbReference>
<dbReference type="SUPFAM" id="SSF54665">
    <property type="entry name" value="CO dehydrogenase molybdoprotein N-domain-like"/>
    <property type="match status" value="1"/>
</dbReference>
<feature type="domain" description="Aldehyde oxidase/xanthine dehydrogenase a/b hammerhead" evidence="4">
    <location>
        <begin position="18"/>
        <end position="125"/>
    </location>
</feature>
<dbReference type="RefSeq" id="WP_146452417.1">
    <property type="nucleotide sequence ID" value="NZ_SJPS01000007.1"/>
</dbReference>
<dbReference type="Pfam" id="PF02738">
    <property type="entry name" value="MoCoBD_1"/>
    <property type="match status" value="1"/>
</dbReference>
<dbReference type="InterPro" id="IPR037165">
    <property type="entry name" value="AldOxase/xan_DH_Mopterin-bd_sf"/>
</dbReference>
<evidence type="ECO:0000256" key="2">
    <source>
        <dbReference type="ARBA" id="ARBA00023002"/>
    </source>
</evidence>
<dbReference type="NCBIfam" id="TIGR02965">
    <property type="entry name" value="xanthine_xdhB"/>
    <property type="match status" value="1"/>
</dbReference>
<dbReference type="Proteomes" id="UP000318437">
    <property type="component" value="Unassembled WGS sequence"/>
</dbReference>
<protein>
    <submittedName>
        <fullName evidence="5">Xanthine dehydrogenase molybdenum-binding subunit</fullName>
        <ecNumber evidence="5">1.17.1.4</ecNumber>
    </submittedName>
</protein>
<dbReference type="OrthoDB" id="221297at2"/>
<evidence type="ECO:0000259" key="4">
    <source>
        <dbReference type="SMART" id="SM01008"/>
    </source>
</evidence>
<dbReference type="AlphaFoldDB" id="A0A5C6CHF8"/>